<accession>A0AAU9U1W9</accession>
<evidence type="ECO:0000313" key="4">
    <source>
        <dbReference type="EMBL" id="CAH2092924.1"/>
    </source>
</evidence>
<proteinExistence type="predicted"/>
<comment type="caution">
    <text evidence="4">The sequence shown here is derived from an EMBL/GenBank/DDBJ whole genome shotgun (WGS) entry which is preliminary data.</text>
</comment>
<dbReference type="EMBL" id="CAKOGL010000012">
    <property type="protein sequence ID" value="CAH2092924.1"/>
    <property type="molecule type" value="Genomic_DNA"/>
</dbReference>
<feature type="signal peptide" evidence="2">
    <location>
        <begin position="1"/>
        <end position="15"/>
    </location>
</feature>
<protein>
    <recommendedName>
        <fullName evidence="3">DUF753 domain-containing protein</fullName>
    </recommendedName>
</protein>
<feature type="transmembrane region" description="Helical" evidence="1">
    <location>
        <begin position="236"/>
        <end position="256"/>
    </location>
</feature>
<organism evidence="4 5">
    <name type="scientific">Euphydryas editha</name>
    <name type="common">Edith's checkerspot</name>
    <dbReference type="NCBI Taxonomy" id="104508"/>
    <lineage>
        <taxon>Eukaryota</taxon>
        <taxon>Metazoa</taxon>
        <taxon>Ecdysozoa</taxon>
        <taxon>Arthropoda</taxon>
        <taxon>Hexapoda</taxon>
        <taxon>Insecta</taxon>
        <taxon>Pterygota</taxon>
        <taxon>Neoptera</taxon>
        <taxon>Endopterygota</taxon>
        <taxon>Lepidoptera</taxon>
        <taxon>Glossata</taxon>
        <taxon>Ditrysia</taxon>
        <taxon>Papilionoidea</taxon>
        <taxon>Nymphalidae</taxon>
        <taxon>Nymphalinae</taxon>
        <taxon>Euphydryas</taxon>
    </lineage>
</organism>
<keyword evidence="2" id="KW-0732">Signal</keyword>
<evidence type="ECO:0000256" key="1">
    <source>
        <dbReference type="SAM" id="Phobius"/>
    </source>
</evidence>
<evidence type="ECO:0000313" key="5">
    <source>
        <dbReference type="Proteomes" id="UP001153954"/>
    </source>
</evidence>
<evidence type="ECO:0000256" key="2">
    <source>
        <dbReference type="SAM" id="SignalP"/>
    </source>
</evidence>
<keyword evidence="1" id="KW-1133">Transmembrane helix</keyword>
<dbReference type="InterPro" id="IPR045860">
    <property type="entry name" value="Snake_toxin-like_sf"/>
</dbReference>
<dbReference type="Pfam" id="PF05444">
    <property type="entry name" value="DUF753"/>
    <property type="match status" value="1"/>
</dbReference>
<sequence length="258" mass="29852">MILIIFISTISFTVGNLQKILDEDEINPFNNTNKLFNTKPLSITLSGQDSKNEYPYYIPKDDIKIPIDRDLLSRKRNADLEQFHQQENTDIFNSNDKAIKEENNYKITSYDSDLRRSHSKELKEVDGVTTKRIKEPTKMLDISEMKKSRMMIIRHPRVCYACSSIKDPTCWSPSNKTTVKYCREPNTSCLSKIFHYEDTKHVIRDCGSTCTVETSLESNLVYKLCTICHDDLCNSAYSVTVEILIIFVLILLNIAYSY</sequence>
<feature type="chain" id="PRO_5043863386" description="DUF753 domain-containing protein" evidence="2">
    <location>
        <begin position="16"/>
        <end position="258"/>
    </location>
</feature>
<feature type="domain" description="DUF753" evidence="3">
    <location>
        <begin position="158"/>
        <end position="234"/>
    </location>
</feature>
<dbReference type="InterPro" id="IPR008472">
    <property type="entry name" value="DUF753"/>
</dbReference>
<evidence type="ECO:0000259" key="3">
    <source>
        <dbReference type="Pfam" id="PF05444"/>
    </source>
</evidence>
<dbReference type="SUPFAM" id="SSF57302">
    <property type="entry name" value="Snake toxin-like"/>
    <property type="match status" value="1"/>
</dbReference>
<keyword evidence="1" id="KW-0472">Membrane</keyword>
<keyword evidence="1" id="KW-0812">Transmembrane</keyword>
<reference evidence="4" key="1">
    <citation type="submission" date="2022-03" db="EMBL/GenBank/DDBJ databases">
        <authorList>
            <person name="Tunstrom K."/>
        </authorList>
    </citation>
    <scope>NUCLEOTIDE SEQUENCE</scope>
</reference>
<dbReference type="AlphaFoldDB" id="A0AAU9U1W9"/>
<keyword evidence="5" id="KW-1185">Reference proteome</keyword>
<gene>
    <name evidence="4" type="ORF">EEDITHA_LOCUS8641</name>
</gene>
<name>A0AAU9U1W9_EUPED</name>
<dbReference type="Proteomes" id="UP001153954">
    <property type="component" value="Unassembled WGS sequence"/>
</dbReference>